<name>A0A645ISC0_9ZZZZ</name>
<organism evidence="1">
    <name type="scientific">bioreactor metagenome</name>
    <dbReference type="NCBI Taxonomy" id="1076179"/>
    <lineage>
        <taxon>unclassified sequences</taxon>
        <taxon>metagenomes</taxon>
        <taxon>ecological metagenomes</taxon>
    </lineage>
</organism>
<gene>
    <name evidence="1" type="ORF">SDC9_201497</name>
</gene>
<dbReference type="EMBL" id="VSSQ01121383">
    <property type="protein sequence ID" value="MPN53830.1"/>
    <property type="molecule type" value="Genomic_DNA"/>
</dbReference>
<dbReference type="AlphaFoldDB" id="A0A645ISC0"/>
<comment type="caution">
    <text evidence="1">The sequence shown here is derived from an EMBL/GenBank/DDBJ whole genome shotgun (WGS) entry which is preliminary data.</text>
</comment>
<accession>A0A645ISC0</accession>
<protein>
    <submittedName>
        <fullName evidence="1">Uncharacterized protein</fullName>
    </submittedName>
</protein>
<proteinExistence type="predicted"/>
<sequence>MLLLAVLSAGKDAADVGFAHRSRAERRRVGQHGL</sequence>
<evidence type="ECO:0000313" key="1">
    <source>
        <dbReference type="EMBL" id="MPN53830.1"/>
    </source>
</evidence>
<reference evidence="1" key="1">
    <citation type="submission" date="2019-08" db="EMBL/GenBank/DDBJ databases">
        <authorList>
            <person name="Kucharzyk K."/>
            <person name="Murdoch R.W."/>
            <person name="Higgins S."/>
            <person name="Loffler F."/>
        </authorList>
    </citation>
    <scope>NUCLEOTIDE SEQUENCE</scope>
</reference>